<keyword evidence="12" id="KW-1185">Reference proteome</keyword>
<comment type="similarity">
    <text evidence="1">Belongs to the AAA ATPase family.</text>
</comment>
<protein>
    <recommendedName>
        <fullName evidence="6">Tat-binding homolog 7</fullName>
    </recommendedName>
    <alternativeName>
        <fullName evidence="7">Lin-48 expression abnormal protein 1</fullName>
    </alternativeName>
</protein>
<keyword evidence="3" id="KW-0067">ATP-binding</keyword>
<dbReference type="InterPro" id="IPR036427">
    <property type="entry name" value="Bromodomain-like_sf"/>
</dbReference>
<accession>A0A553NQV6</accession>
<evidence type="ECO:0000256" key="5">
    <source>
        <dbReference type="ARBA" id="ARBA00057193"/>
    </source>
</evidence>
<name>A0A553NQV6_TIGCA</name>
<dbReference type="PANTHER" id="PTHR23069:SF0">
    <property type="entry name" value="TAT-BINDING HOMOLOG 7"/>
    <property type="match status" value="1"/>
</dbReference>
<feature type="region of interest" description="Disordered" evidence="9">
    <location>
        <begin position="143"/>
        <end position="525"/>
    </location>
</feature>
<dbReference type="InterPro" id="IPR003593">
    <property type="entry name" value="AAA+_ATPase"/>
</dbReference>
<feature type="region of interest" description="Disordered" evidence="9">
    <location>
        <begin position="1"/>
        <end position="77"/>
    </location>
</feature>
<evidence type="ECO:0000256" key="9">
    <source>
        <dbReference type="SAM" id="MobiDB-lite"/>
    </source>
</evidence>
<dbReference type="EMBL" id="VCGU01000011">
    <property type="protein sequence ID" value="TRY67823.1"/>
    <property type="molecule type" value="Genomic_DNA"/>
</dbReference>
<feature type="compositionally biased region" description="Basic and acidic residues" evidence="9">
    <location>
        <begin position="297"/>
        <end position="320"/>
    </location>
</feature>
<evidence type="ECO:0000313" key="12">
    <source>
        <dbReference type="Proteomes" id="UP000318571"/>
    </source>
</evidence>
<dbReference type="GO" id="GO:0042393">
    <property type="term" value="F:histone binding"/>
    <property type="evidence" value="ECO:0007669"/>
    <property type="project" value="TreeGrafter"/>
</dbReference>
<dbReference type="OMA" id="KIICHRA"/>
<feature type="compositionally biased region" description="Basic residues" evidence="9">
    <location>
        <begin position="201"/>
        <end position="210"/>
    </location>
</feature>
<reference evidence="11 12" key="1">
    <citation type="journal article" date="2018" name="Nat. Ecol. Evol.">
        <title>Genomic signatures of mitonuclear coevolution across populations of Tigriopus californicus.</title>
        <authorList>
            <person name="Barreto F.S."/>
            <person name="Watson E.T."/>
            <person name="Lima T.G."/>
            <person name="Willett C.S."/>
            <person name="Edmands S."/>
            <person name="Li W."/>
            <person name="Burton R.S."/>
        </authorList>
    </citation>
    <scope>NUCLEOTIDE SEQUENCE [LARGE SCALE GENOMIC DNA]</scope>
    <source>
        <strain evidence="11 12">San Diego</strain>
    </source>
</reference>
<feature type="compositionally biased region" description="Polar residues" evidence="9">
    <location>
        <begin position="467"/>
        <end position="484"/>
    </location>
</feature>
<sequence>MSPPRLKRQTRSSLPSTVASPSPAAPVGLRSSSSPSHSTRRQSPRSPTALSPRARRASTSRAFVETPSMTAGVVPDPRLSPVTLSGPPVAALPVVLAEPNPDLSASMVIRRSSRQRKLNYTCMGTDWMVHNDVILHRKMVQDGRVSQYHRPRRAPQGSDVGEDEEQPTPEEPVSAGPRAESPFFRHHVQFSPSAKAASPYRGRRRLRRVQLHNLTSEDEQSEFQRRFTRDLRSRQSKARQRYHETLTSEDDFDEITDQPSPRTSRAVVKSDEAARRPQSSSPKSSKVTPVTATRELPAVEEHGDEAMDEASHLEPPPPDHRQRRSLRQRNQMSSSRPADQPSSAESESEQTGDEAETAAEKPRERPSVVQVIESGVGATMRNGRPMRSRMPVNRFQYEVPEPNASRASRRGSQELRNLDQYSSDEEFHANGGSAGLNGRRRGNRYNMRENRQTIRRFEEENVERSSSRPNNVLRRTNNLPNANGRTLRPTPKQSKENQVRYRDTSSSSSEDDKTDDEKFQKRKTKRMNIERAKLLPLNLGKDDVSKAIFRDRQKVGASLADVSPMEMDMGVTFESVGGLERHIDSLKEMVVFPLLYPEVFKNFSLAPPRGVLFYGPPGTGKTLVARALASECSNDGRKVAFFMRKGADCLSKWIGESERQLRLLFDQAYLMRPSIIFFDEIDGLAPVRSSRQDQIHSSIVSTLLALMDGLDNRGEIIVIGATNRIENIDPALRRPGRFDRELRFGLPTRNARKEILSLHTKSWIPQVPDNVVNMLADETIGYCGADLKGLCAEAALLALRRRYPQVYQTNQKLAIDVNKILVEDRDFKAAMKQMVPSTHRVQDQHQSPIPHDLKPLLQTTVDEVCARVHYLLPCAEKRADQMTYNFRPRLLITGSKGQGLTTYICPAILHYLEKLPCHKLDIPALYSNSARSPEEALLHVVHEAKRTIPSVLYLPHFERLWRIMTDSVKETFLSVVSDIPPTASLLFLASAETSKHGNDFEEEFENLFKTDRKEIFVCQNPDAEARQAFFNPIFESALEPIKMSIVTEALEPLEVLPVEEARKLTEKEIRKIKKKEQTRLRELRIFLREIWTKINRDQKFFMFRIPVDTEEVYDYLDFVKTPMDFDQMLTKLDNEEYFCAQDFLDDIDLIAQNALAYNNDLNYETNKIICHRAKALQDFAYALIKAEMDSDFEEECQEIKQKKAKDSNDNGVQEKPQDIPAEESTPTNSATPCPRKKKSRKRSSWAKGFEQARKKRKKTDNKDADEDVNEGVEESKTNGHTSNGGDIRPDQSGDEINEMDESRSSISNGHHAENPRPFPAKSLQNSKSCSPKGIIKINRTKLHQVHLELVKATNDCVLEDLERAFAILMEIVNNFCLSEDREALVHLLEKRVISFKS</sequence>
<dbReference type="GO" id="GO:0006334">
    <property type="term" value="P:nucleosome assembly"/>
    <property type="evidence" value="ECO:0007669"/>
    <property type="project" value="TreeGrafter"/>
</dbReference>
<feature type="domain" description="Bromo" evidence="10">
    <location>
        <begin position="1095"/>
        <end position="1165"/>
    </location>
</feature>
<evidence type="ECO:0000256" key="3">
    <source>
        <dbReference type="ARBA" id="ARBA00022840"/>
    </source>
</evidence>
<dbReference type="Gene3D" id="1.20.920.10">
    <property type="entry name" value="Bromodomain-like"/>
    <property type="match status" value="1"/>
</dbReference>
<evidence type="ECO:0000256" key="2">
    <source>
        <dbReference type="ARBA" id="ARBA00022741"/>
    </source>
</evidence>
<feature type="compositionally biased region" description="Polar residues" evidence="9">
    <location>
        <begin position="328"/>
        <end position="345"/>
    </location>
</feature>
<evidence type="ECO:0000259" key="10">
    <source>
        <dbReference type="PROSITE" id="PS50014"/>
    </source>
</evidence>
<feature type="compositionally biased region" description="Basic residues" evidence="9">
    <location>
        <begin position="1234"/>
        <end position="1244"/>
    </location>
</feature>
<dbReference type="PROSITE" id="PS00633">
    <property type="entry name" value="BROMODOMAIN_1"/>
    <property type="match status" value="1"/>
</dbReference>
<dbReference type="Gene3D" id="3.40.50.300">
    <property type="entry name" value="P-loop containing nucleotide triphosphate hydrolases"/>
    <property type="match status" value="1"/>
</dbReference>
<dbReference type="Gene3D" id="1.10.8.60">
    <property type="match status" value="1"/>
</dbReference>
<dbReference type="InterPro" id="IPR045199">
    <property type="entry name" value="ATAD2-like"/>
</dbReference>
<proteinExistence type="inferred from homology"/>
<dbReference type="Pfam" id="PF00004">
    <property type="entry name" value="AAA"/>
    <property type="match status" value="1"/>
</dbReference>
<dbReference type="GO" id="GO:0016887">
    <property type="term" value="F:ATP hydrolysis activity"/>
    <property type="evidence" value="ECO:0007669"/>
    <property type="project" value="InterPro"/>
</dbReference>
<feature type="compositionally biased region" description="Low complexity" evidence="9">
    <location>
        <begin position="12"/>
        <end position="37"/>
    </location>
</feature>
<feature type="compositionally biased region" description="Acidic residues" evidence="9">
    <location>
        <begin position="346"/>
        <end position="357"/>
    </location>
</feature>
<dbReference type="GO" id="GO:0006337">
    <property type="term" value="P:nucleosome disassembly"/>
    <property type="evidence" value="ECO:0007669"/>
    <property type="project" value="TreeGrafter"/>
</dbReference>
<dbReference type="PRINTS" id="PR00503">
    <property type="entry name" value="BROMODOMAIN"/>
</dbReference>
<dbReference type="InterPro" id="IPR018359">
    <property type="entry name" value="Bromodomain_CS"/>
</dbReference>
<dbReference type="OrthoDB" id="5421at2759"/>
<dbReference type="Proteomes" id="UP000318571">
    <property type="component" value="Chromosome 4"/>
</dbReference>
<evidence type="ECO:0000256" key="4">
    <source>
        <dbReference type="ARBA" id="ARBA00023117"/>
    </source>
</evidence>
<feature type="region of interest" description="Disordered" evidence="9">
    <location>
        <begin position="1199"/>
        <end position="1327"/>
    </location>
</feature>
<feature type="compositionally biased region" description="Basic residues" evidence="9">
    <location>
        <begin position="1"/>
        <end position="10"/>
    </location>
</feature>
<dbReference type="InterPro" id="IPR001487">
    <property type="entry name" value="Bromodomain"/>
</dbReference>
<dbReference type="GO" id="GO:0045815">
    <property type="term" value="P:transcription initiation-coupled chromatin remodeling"/>
    <property type="evidence" value="ECO:0007669"/>
    <property type="project" value="TreeGrafter"/>
</dbReference>
<dbReference type="InterPro" id="IPR041569">
    <property type="entry name" value="AAA_lid_3"/>
</dbReference>
<evidence type="ECO:0000313" key="11">
    <source>
        <dbReference type="EMBL" id="TRY67823.1"/>
    </source>
</evidence>
<feature type="compositionally biased region" description="Basic and acidic residues" evidence="9">
    <location>
        <begin position="222"/>
        <end position="233"/>
    </location>
</feature>
<evidence type="ECO:0000256" key="6">
    <source>
        <dbReference type="ARBA" id="ARBA00074192"/>
    </source>
</evidence>
<dbReference type="InterPro" id="IPR003959">
    <property type="entry name" value="ATPase_AAA_core"/>
</dbReference>
<gene>
    <name evidence="11" type="ORF">TCAL_11123</name>
</gene>
<dbReference type="PROSITE" id="PS50014">
    <property type="entry name" value="BROMODOMAIN_2"/>
    <property type="match status" value="1"/>
</dbReference>
<comment type="caution">
    <text evidence="11">The sequence shown here is derived from an EMBL/GenBank/DDBJ whole genome shotgun (WGS) entry which is preliminary data.</text>
</comment>
<dbReference type="SUPFAM" id="SSF52540">
    <property type="entry name" value="P-loop containing nucleoside triphosphate hydrolases"/>
    <property type="match status" value="2"/>
</dbReference>
<organism evidence="11 12">
    <name type="scientific">Tigriopus californicus</name>
    <name type="common">Marine copepod</name>
    <dbReference type="NCBI Taxonomy" id="6832"/>
    <lineage>
        <taxon>Eukaryota</taxon>
        <taxon>Metazoa</taxon>
        <taxon>Ecdysozoa</taxon>
        <taxon>Arthropoda</taxon>
        <taxon>Crustacea</taxon>
        <taxon>Multicrustacea</taxon>
        <taxon>Hexanauplia</taxon>
        <taxon>Copepoda</taxon>
        <taxon>Harpacticoida</taxon>
        <taxon>Harpacticidae</taxon>
        <taxon>Tigriopus</taxon>
    </lineage>
</organism>
<comment type="function">
    <text evidence="5">Thought to form a complex that enhances transcription from repetitive DNA sequences by modulating chromatin structure.</text>
</comment>
<feature type="compositionally biased region" description="Basic and acidic residues" evidence="9">
    <location>
        <begin position="446"/>
        <end position="466"/>
    </location>
</feature>
<feature type="compositionally biased region" description="Low complexity" evidence="9">
    <location>
        <begin position="279"/>
        <end position="291"/>
    </location>
</feature>
<dbReference type="SUPFAM" id="SSF47370">
    <property type="entry name" value="Bromodomain"/>
    <property type="match status" value="1"/>
</dbReference>
<evidence type="ECO:0000256" key="1">
    <source>
        <dbReference type="ARBA" id="ARBA00006914"/>
    </source>
</evidence>
<feature type="compositionally biased region" description="Basic and acidic residues" evidence="9">
    <location>
        <begin position="493"/>
        <end position="503"/>
    </location>
</feature>
<evidence type="ECO:0000256" key="7">
    <source>
        <dbReference type="ARBA" id="ARBA00075625"/>
    </source>
</evidence>
<dbReference type="InterPro" id="IPR027417">
    <property type="entry name" value="P-loop_NTPase"/>
</dbReference>
<evidence type="ECO:0000256" key="8">
    <source>
        <dbReference type="PROSITE-ProRule" id="PRU00035"/>
    </source>
</evidence>
<dbReference type="GO" id="GO:0005634">
    <property type="term" value="C:nucleus"/>
    <property type="evidence" value="ECO:0007669"/>
    <property type="project" value="TreeGrafter"/>
</dbReference>
<dbReference type="GO" id="GO:0003682">
    <property type="term" value="F:chromatin binding"/>
    <property type="evidence" value="ECO:0007669"/>
    <property type="project" value="TreeGrafter"/>
</dbReference>
<dbReference type="STRING" id="6832.A0A553NQV6"/>
<keyword evidence="2" id="KW-0547">Nucleotide-binding</keyword>
<dbReference type="SMART" id="SM00382">
    <property type="entry name" value="AAA"/>
    <property type="match status" value="1"/>
</dbReference>
<feature type="compositionally biased region" description="Basic and acidic residues" evidence="9">
    <location>
        <begin position="1199"/>
        <end position="1208"/>
    </location>
</feature>
<feature type="compositionally biased region" description="Acidic residues" evidence="9">
    <location>
        <begin position="1263"/>
        <end position="1272"/>
    </location>
</feature>
<dbReference type="PANTHER" id="PTHR23069">
    <property type="entry name" value="AAA DOMAIN-CONTAINING"/>
    <property type="match status" value="1"/>
</dbReference>
<feature type="compositionally biased region" description="Acidic residues" evidence="9">
    <location>
        <begin position="247"/>
        <end position="256"/>
    </location>
</feature>
<keyword evidence="4 8" id="KW-0103">Bromodomain</keyword>
<dbReference type="Pfam" id="PF17862">
    <property type="entry name" value="AAA_lid_3"/>
    <property type="match status" value="1"/>
</dbReference>
<dbReference type="GO" id="GO:0005524">
    <property type="term" value="F:ATP binding"/>
    <property type="evidence" value="ECO:0007669"/>
    <property type="project" value="UniProtKB-KW"/>
</dbReference>
<dbReference type="FunFam" id="3.40.50.300:FF:000061">
    <property type="entry name" value="ATPase family, AAA domain-containing 2"/>
    <property type="match status" value="1"/>
</dbReference>
<dbReference type="FunFam" id="1.10.8.60:FF:000016">
    <property type="entry name" value="ATPase family AAA domain-containing protein 2B"/>
    <property type="match status" value="1"/>
</dbReference>
<dbReference type="InterPro" id="IPR003960">
    <property type="entry name" value="ATPase_AAA_CS"/>
</dbReference>
<dbReference type="SMART" id="SM00297">
    <property type="entry name" value="BROMO"/>
    <property type="match status" value="1"/>
</dbReference>
<dbReference type="Pfam" id="PF00439">
    <property type="entry name" value="Bromodomain"/>
    <property type="match status" value="1"/>
</dbReference>
<dbReference type="PROSITE" id="PS00674">
    <property type="entry name" value="AAA"/>
    <property type="match status" value="1"/>
</dbReference>